<dbReference type="OrthoDB" id="9806974at2"/>
<dbReference type="RefSeq" id="WP_012701187.1">
    <property type="nucleotide sequence ID" value="NC_012560.1"/>
</dbReference>
<dbReference type="EMBL" id="CP001157">
    <property type="protein sequence ID" value="ACO78796.1"/>
    <property type="molecule type" value="Genomic_DNA"/>
</dbReference>
<comment type="similarity">
    <text evidence="1">Belongs to the short-chain dehydrogenases/reductases (SDR) family.</text>
</comment>
<dbReference type="FunFam" id="3.40.50.720:FF:000084">
    <property type="entry name" value="Short-chain dehydrogenase reductase"/>
    <property type="match status" value="1"/>
</dbReference>
<dbReference type="eggNOG" id="COG1028">
    <property type="taxonomic scope" value="Bacteria"/>
</dbReference>
<dbReference type="PANTHER" id="PTHR42760">
    <property type="entry name" value="SHORT-CHAIN DEHYDROGENASES/REDUCTASES FAMILY MEMBER"/>
    <property type="match status" value="1"/>
</dbReference>
<accession>C1DJM7</accession>
<protein>
    <submittedName>
        <fullName evidence="3">Short-chain dehydrogenase/reductase protein</fullName>
    </submittedName>
</protein>
<dbReference type="PRINTS" id="PR00080">
    <property type="entry name" value="SDRFAMILY"/>
</dbReference>
<evidence type="ECO:0000256" key="1">
    <source>
        <dbReference type="ARBA" id="ARBA00006484"/>
    </source>
</evidence>
<dbReference type="STRING" id="322710.Avin_26200"/>
<evidence type="ECO:0000313" key="3">
    <source>
        <dbReference type="EMBL" id="ACO78796.1"/>
    </source>
</evidence>
<dbReference type="KEGG" id="avn:Avin_26200"/>
<dbReference type="Pfam" id="PF13561">
    <property type="entry name" value="adh_short_C2"/>
    <property type="match status" value="1"/>
</dbReference>
<gene>
    <name evidence="3" type="ordered locus">Avin_26200</name>
</gene>
<dbReference type="GO" id="GO:0016616">
    <property type="term" value="F:oxidoreductase activity, acting on the CH-OH group of donors, NAD or NADP as acceptor"/>
    <property type="evidence" value="ECO:0007669"/>
    <property type="project" value="TreeGrafter"/>
</dbReference>
<evidence type="ECO:0000313" key="4">
    <source>
        <dbReference type="Proteomes" id="UP000002424"/>
    </source>
</evidence>
<dbReference type="InterPro" id="IPR057326">
    <property type="entry name" value="KR_dom"/>
</dbReference>
<dbReference type="EnsemblBacteria" id="ACO78796">
    <property type="protein sequence ID" value="ACO78796"/>
    <property type="gene ID" value="Avin_26200"/>
</dbReference>
<evidence type="ECO:0000259" key="2">
    <source>
        <dbReference type="SMART" id="SM00822"/>
    </source>
</evidence>
<dbReference type="NCBIfam" id="NF004847">
    <property type="entry name" value="PRK06198.1"/>
    <property type="match status" value="1"/>
</dbReference>
<dbReference type="HOGENOM" id="CLU_010194_1_0_6"/>
<dbReference type="InterPro" id="IPR002347">
    <property type="entry name" value="SDR_fam"/>
</dbReference>
<dbReference type="Gene3D" id="3.40.50.720">
    <property type="entry name" value="NAD(P)-binding Rossmann-like Domain"/>
    <property type="match status" value="1"/>
</dbReference>
<feature type="domain" description="Ketoreductase" evidence="2">
    <location>
        <begin position="13"/>
        <end position="189"/>
    </location>
</feature>
<name>C1DJM7_AZOVD</name>
<dbReference type="CDD" id="cd05233">
    <property type="entry name" value="SDR_c"/>
    <property type="match status" value="1"/>
</dbReference>
<dbReference type="AlphaFoldDB" id="C1DJM7"/>
<keyword evidence="4" id="KW-1185">Reference proteome</keyword>
<dbReference type="SUPFAM" id="SSF51735">
    <property type="entry name" value="NAD(P)-binding Rossmann-fold domains"/>
    <property type="match status" value="1"/>
</dbReference>
<dbReference type="PRINTS" id="PR00081">
    <property type="entry name" value="GDHRDH"/>
</dbReference>
<organism evidence="3 4">
    <name type="scientific">Azotobacter vinelandii (strain DJ / ATCC BAA-1303)</name>
    <dbReference type="NCBI Taxonomy" id="322710"/>
    <lineage>
        <taxon>Bacteria</taxon>
        <taxon>Pseudomonadati</taxon>
        <taxon>Pseudomonadota</taxon>
        <taxon>Gammaproteobacteria</taxon>
        <taxon>Pseudomonadales</taxon>
        <taxon>Pseudomonadaceae</taxon>
        <taxon>Azotobacter</taxon>
    </lineage>
</organism>
<dbReference type="SMART" id="SM00822">
    <property type="entry name" value="PKS_KR"/>
    <property type="match status" value="1"/>
</dbReference>
<sequence length="277" mass="30221">MPESQFPSSFAGRYFVVTGSTQGLGAAVAQLLARRGAAGLVICGRNRPKGELQVGRLAELGCQAHFVEADMERVEDCRRVIATAEQHFGTLHGLVNCAGMSDRGTILDTSAELFERIFAVNARAPFFLMQEAIKLMIRKQVEGAIVNIITISSHGGQSFLAPYVASKGALAALTRNVAFSVLRNRIRVNGLNIGWMDTPHEHEIQQHYHAAEDDWLSRHEREQPFGRLLKPEEVARAVAFLLSEESGMMTGALIDFDQGVIGCGDGPTPRPEAPLQL</sequence>
<dbReference type="Proteomes" id="UP000002424">
    <property type="component" value="Chromosome"/>
</dbReference>
<dbReference type="GeneID" id="88185766"/>
<reference evidence="3 4" key="1">
    <citation type="journal article" date="2009" name="J. Bacteriol.">
        <title>Genome sequence of Azotobacter vinelandii, an obligate aerobe specialized to support diverse anaerobic metabolic processes.</title>
        <authorList>
            <person name="Setubal J.C."/>
            <person name="dos Santos P."/>
            <person name="Goldman B.S."/>
            <person name="Ertesvag H."/>
            <person name="Espin G."/>
            <person name="Rubio L.M."/>
            <person name="Valla S."/>
            <person name="Almeida N.F."/>
            <person name="Balasubramanian D."/>
            <person name="Cromes L."/>
            <person name="Curatti L."/>
            <person name="Du Z."/>
            <person name="Godsy E."/>
            <person name="Goodner B."/>
            <person name="Hellner-Burris K."/>
            <person name="Hernandez J.A."/>
            <person name="Houmiel K."/>
            <person name="Imperial J."/>
            <person name="Kennedy C."/>
            <person name="Larson T.J."/>
            <person name="Latreille P."/>
            <person name="Ligon L.S."/>
            <person name="Lu J."/>
            <person name="Maerk M."/>
            <person name="Miller N.M."/>
            <person name="Norton S."/>
            <person name="O'Carroll I.P."/>
            <person name="Paulsen I."/>
            <person name="Raulfs E.C."/>
            <person name="Roemer R."/>
            <person name="Rosser J."/>
            <person name="Segura D."/>
            <person name="Slater S."/>
            <person name="Stricklin S.L."/>
            <person name="Studholme D.J."/>
            <person name="Sun J."/>
            <person name="Viana C.J."/>
            <person name="Wallin E."/>
            <person name="Wang B."/>
            <person name="Wheeler C."/>
            <person name="Zhu H."/>
            <person name="Dean D.R."/>
            <person name="Dixon R."/>
            <person name="Wood D."/>
        </authorList>
    </citation>
    <scope>NUCLEOTIDE SEQUENCE [LARGE SCALE GENOMIC DNA]</scope>
    <source>
        <strain evidence="4">DJ / ATCC BAA-1303</strain>
    </source>
</reference>
<dbReference type="InterPro" id="IPR036291">
    <property type="entry name" value="NAD(P)-bd_dom_sf"/>
</dbReference>
<proteinExistence type="inferred from homology"/>